<keyword evidence="2" id="KW-1185">Reference proteome</keyword>
<name>A0A9W5Y6G0_9CLOT</name>
<comment type="caution">
    <text evidence="1">The sequence shown here is derived from an EMBL/GenBank/DDBJ whole genome shotgun (WGS) entry which is preliminary data.</text>
</comment>
<protein>
    <submittedName>
        <fullName evidence="1">Uncharacterized protein</fullName>
    </submittedName>
</protein>
<evidence type="ECO:0000313" key="1">
    <source>
        <dbReference type="EMBL" id="GKU27457.1"/>
    </source>
</evidence>
<gene>
    <name evidence="1" type="ORF">CFOLD11_42840</name>
</gene>
<dbReference type="AlphaFoldDB" id="A0A9W5Y6G0"/>
<proteinExistence type="predicted"/>
<dbReference type="EMBL" id="BQXY01000012">
    <property type="protein sequence ID" value="GKU27457.1"/>
    <property type="molecule type" value="Genomic_DNA"/>
</dbReference>
<accession>A0A9W5Y6G0</accession>
<reference evidence="1" key="1">
    <citation type="journal article" date="2023" name="Int. J. Syst. Evol. Microbiol.">
        <title>&lt;i&gt;Clostridium folliculivorans&lt;/i&gt; sp. nov., isolated from soil samples of an organic paddy in Japan.</title>
        <authorList>
            <person name="Tazawa J."/>
            <person name="Kobayashi H."/>
            <person name="Tanizawa Y."/>
            <person name="Uchino A."/>
            <person name="Tanaka F."/>
            <person name="Urashima Y."/>
            <person name="Miura S."/>
            <person name="Sakamoto M."/>
            <person name="Ohkuma M."/>
            <person name="Tohno M."/>
        </authorList>
    </citation>
    <scope>NUCLEOTIDE SEQUENCE</scope>
    <source>
        <strain evidence="1">D1-1</strain>
    </source>
</reference>
<sequence>MDGATSKILQELVVILPPANAEIIAQVTMVQQMNLIVGHAMIFQMDFKV</sequence>
<dbReference type="Proteomes" id="UP001057868">
    <property type="component" value="Unassembled WGS sequence"/>
</dbReference>
<evidence type="ECO:0000313" key="2">
    <source>
        <dbReference type="Proteomes" id="UP001057868"/>
    </source>
</evidence>
<organism evidence="1 2">
    <name type="scientific">Clostridium folliculivorans</name>
    <dbReference type="NCBI Taxonomy" id="2886038"/>
    <lineage>
        <taxon>Bacteria</taxon>
        <taxon>Bacillati</taxon>
        <taxon>Bacillota</taxon>
        <taxon>Clostridia</taxon>
        <taxon>Eubacteriales</taxon>
        <taxon>Clostridiaceae</taxon>
        <taxon>Clostridium</taxon>
    </lineage>
</organism>